<dbReference type="Gene3D" id="3.40.190.10">
    <property type="entry name" value="Periplasmic binding protein-like II"/>
    <property type="match status" value="2"/>
</dbReference>
<keyword evidence="8" id="KW-1185">Reference proteome</keyword>
<dbReference type="PRINTS" id="PR00039">
    <property type="entry name" value="HTHLYSR"/>
</dbReference>
<dbReference type="PANTHER" id="PTHR30346:SF28">
    <property type="entry name" value="HTH-TYPE TRANSCRIPTIONAL REGULATOR CYNR"/>
    <property type="match status" value="1"/>
</dbReference>
<reference evidence="7 8" key="1">
    <citation type="submission" date="2018-11" db="EMBL/GenBank/DDBJ databases">
        <title>Genomic Encyclopedia of Type Strains, Phase IV (KMG-IV): sequencing the most valuable type-strain genomes for metagenomic binning, comparative biology and taxonomic classification.</title>
        <authorList>
            <person name="Goeker M."/>
        </authorList>
    </citation>
    <scope>NUCLEOTIDE SEQUENCE [LARGE SCALE GENOMIC DNA]</scope>
    <source>
        <strain evidence="7 8">DSM 5900</strain>
    </source>
</reference>
<gene>
    <name evidence="7" type="ORF">EDC65_0944</name>
</gene>
<dbReference type="Pfam" id="PF00126">
    <property type="entry name" value="HTH_1"/>
    <property type="match status" value="1"/>
</dbReference>
<keyword evidence="3" id="KW-0238">DNA-binding</keyword>
<dbReference type="Pfam" id="PF03466">
    <property type="entry name" value="LysR_substrate"/>
    <property type="match status" value="1"/>
</dbReference>
<accession>A0A3N1MG75</accession>
<evidence type="ECO:0000256" key="5">
    <source>
        <dbReference type="SAM" id="Phobius"/>
    </source>
</evidence>
<dbReference type="RefSeq" id="WP_123688487.1">
    <property type="nucleotide sequence ID" value="NZ_AP019700.1"/>
</dbReference>
<keyword evidence="5" id="KW-0812">Transmembrane</keyword>
<dbReference type="PROSITE" id="PS50931">
    <property type="entry name" value="HTH_LYSR"/>
    <property type="match status" value="1"/>
</dbReference>
<evidence type="ECO:0000256" key="3">
    <source>
        <dbReference type="ARBA" id="ARBA00023125"/>
    </source>
</evidence>
<evidence type="ECO:0000259" key="6">
    <source>
        <dbReference type="PROSITE" id="PS50931"/>
    </source>
</evidence>
<keyword evidence="5" id="KW-0472">Membrane</keyword>
<dbReference type="InterPro" id="IPR036388">
    <property type="entry name" value="WH-like_DNA-bd_sf"/>
</dbReference>
<keyword evidence="4" id="KW-0804">Transcription</keyword>
<dbReference type="SUPFAM" id="SSF46785">
    <property type="entry name" value="Winged helix' DNA-binding domain"/>
    <property type="match status" value="1"/>
</dbReference>
<dbReference type="SUPFAM" id="SSF53850">
    <property type="entry name" value="Periplasmic binding protein-like II"/>
    <property type="match status" value="1"/>
</dbReference>
<dbReference type="GO" id="GO:0003700">
    <property type="term" value="F:DNA-binding transcription factor activity"/>
    <property type="evidence" value="ECO:0007669"/>
    <property type="project" value="InterPro"/>
</dbReference>
<keyword evidence="5" id="KW-1133">Transmembrane helix</keyword>
<evidence type="ECO:0000313" key="7">
    <source>
        <dbReference type="EMBL" id="ROQ01757.1"/>
    </source>
</evidence>
<dbReference type="AlphaFoldDB" id="A0A3N1MG75"/>
<evidence type="ECO:0000256" key="2">
    <source>
        <dbReference type="ARBA" id="ARBA00023015"/>
    </source>
</evidence>
<comment type="caution">
    <text evidence="7">The sequence shown here is derived from an EMBL/GenBank/DDBJ whole genome shotgun (WGS) entry which is preliminary data.</text>
</comment>
<evidence type="ECO:0000256" key="1">
    <source>
        <dbReference type="ARBA" id="ARBA00009437"/>
    </source>
</evidence>
<protein>
    <submittedName>
        <fullName evidence="7">LysR family transcriptional regulator</fullName>
    </submittedName>
</protein>
<dbReference type="InterPro" id="IPR036390">
    <property type="entry name" value="WH_DNA-bd_sf"/>
</dbReference>
<dbReference type="OrthoDB" id="9811588at2"/>
<feature type="domain" description="HTH lysR-type" evidence="6">
    <location>
        <begin position="3"/>
        <end position="60"/>
    </location>
</feature>
<dbReference type="GO" id="GO:0032993">
    <property type="term" value="C:protein-DNA complex"/>
    <property type="evidence" value="ECO:0007669"/>
    <property type="project" value="TreeGrafter"/>
</dbReference>
<proteinExistence type="inferred from homology"/>
<evidence type="ECO:0000256" key="4">
    <source>
        <dbReference type="ARBA" id="ARBA00023163"/>
    </source>
</evidence>
<evidence type="ECO:0000313" key="8">
    <source>
        <dbReference type="Proteomes" id="UP000278222"/>
    </source>
</evidence>
<dbReference type="Gene3D" id="1.10.10.10">
    <property type="entry name" value="Winged helix-like DNA-binding domain superfamily/Winged helix DNA-binding domain"/>
    <property type="match status" value="1"/>
</dbReference>
<sequence>MTIELRHFRQFAVLGEELHFGRAAARLGMAQPPLSQSIRRIEDHLGFPLLVRSRRHVELTPAGRVFLGEARRTLAQADDAILLGRRAAAEEMAGLNIGFVVSALFGLLPAAIRAFRLRFPQVGVRLDQRSTNEQTAGLVQGDVDAGFLHPPIHDAAGITVRTIRQDPMVAAVPETHALALRTELRLADLAGEPMILFPHVQGPNLHGRLTHACRMAGFVPRIVQEARQMQVILTLVAAGMGVSMVPSGTRAMNIDGVRLLPIADMPRDLTWDMAIAWRPKGAGRPLRSFIETVLELAPEYATDTDFCPSARTSRIAEAEPAESA</sequence>
<dbReference type="InterPro" id="IPR005119">
    <property type="entry name" value="LysR_subst-bd"/>
</dbReference>
<feature type="transmembrane region" description="Helical" evidence="5">
    <location>
        <begin position="93"/>
        <end position="112"/>
    </location>
</feature>
<dbReference type="CDD" id="cd08414">
    <property type="entry name" value="PBP2_LTTR_aromatics_like"/>
    <property type="match status" value="1"/>
</dbReference>
<dbReference type="PANTHER" id="PTHR30346">
    <property type="entry name" value="TRANSCRIPTIONAL DUAL REGULATOR HCAR-RELATED"/>
    <property type="match status" value="1"/>
</dbReference>
<dbReference type="FunFam" id="1.10.10.10:FF:000001">
    <property type="entry name" value="LysR family transcriptional regulator"/>
    <property type="match status" value="1"/>
</dbReference>
<dbReference type="Proteomes" id="UP000278222">
    <property type="component" value="Unassembled WGS sequence"/>
</dbReference>
<comment type="similarity">
    <text evidence="1">Belongs to the LysR transcriptional regulatory family.</text>
</comment>
<organism evidence="7 8">
    <name type="scientific">Stella humosa</name>
    <dbReference type="NCBI Taxonomy" id="94"/>
    <lineage>
        <taxon>Bacteria</taxon>
        <taxon>Pseudomonadati</taxon>
        <taxon>Pseudomonadota</taxon>
        <taxon>Alphaproteobacteria</taxon>
        <taxon>Rhodospirillales</taxon>
        <taxon>Stellaceae</taxon>
        <taxon>Stella</taxon>
    </lineage>
</organism>
<dbReference type="GO" id="GO:0003677">
    <property type="term" value="F:DNA binding"/>
    <property type="evidence" value="ECO:0007669"/>
    <property type="project" value="UniProtKB-KW"/>
</dbReference>
<keyword evidence="2" id="KW-0805">Transcription regulation</keyword>
<dbReference type="InterPro" id="IPR000847">
    <property type="entry name" value="LysR_HTH_N"/>
</dbReference>
<name>A0A3N1MG75_9PROT</name>
<dbReference type="EMBL" id="RJKX01000011">
    <property type="protein sequence ID" value="ROQ01757.1"/>
    <property type="molecule type" value="Genomic_DNA"/>
</dbReference>